<keyword evidence="1" id="KW-0175">Coiled coil</keyword>
<dbReference type="PANTHER" id="PTHR41259">
    <property type="entry name" value="DOUBLE-STRAND BREAK REPAIR RAD50 ATPASE, PUTATIVE-RELATED"/>
    <property type="match status" value="1"/>
</dbReference>
<gene>
    <name evidence="3" type="ordered locus">Aboo_1036</name>
</gene>
<proteinExistence type="predicted"/>
<accession>B5IHB6</accession>
<sequence>MKIKNFRIFRYGPLSDTGEFELKNFNILWGKNEKGKTLIVDALLKIMMERGYNSLFDKINRIEGTPEGYVILEYEGKEYKLPQDGYLTEDISAEDFRNIFVIRDSDLSIKYEDDYYNNLTERLTGSKVDIVGSIQRKLLDVGKITDTGRFSNSQRDHKLKSRIDKADDLLKRINALINDLKENNIEEMEIQLISKKREEREISNHLEKLHLVQKKNKLMAGEQLLNDLTEKLNELKNYEKYKEDDLDAWKKYNDDLSKYNKELQKLVNKHNDIIKDQDNVIAEKKALEEKLNKLKKQKELADTLENYINEVNRIEPDYIECDKKLNELENEVNRASQEKKMADYAWNYITKKNIQKRIEDLKNTSWNLEKSQSIRKVFNYIMIFSFVTGITAIAAGAILGSILSIAGGLAFASIGLLLGYVQYRMVKGEKKEDTWEEIINDITPVLEVKPTKSDIEYQLSILEKRKDDAQRDLDIAKQLYNSKKSDCKKLSDNLQTAKDEIMKLVGKLDIPVKENVNLYIGDIERIREEYEKLIKYLSELEGKLKKLQEDRVGLEKDMTDLKSKIQNAKDEISSLMKKYGVESIDELESIIIKKNDVKNEVNKLREKLRTLFDHESGDLDEELDAWKKELKALEQYRDVEVDVEYNQQVENKLKEKLESLQNEIQVLEEKMKEYEEEFRDIERVAKAILECNEPEIILTPLSPDEEIKCNGIGDLNRIQKLLSEFIENNKLRRKYILVARNIFKEIEEEEREKVTEVFGEDSKAIEYFNRITDGLYVNVFYDTETKEIKVERNDGVVLSAAQLSGGAIDQLYFAIRLYLAEKILNEKGFFILDDPFIKADPDRLRRMFDILKELSNKGWQIIYFSSKGEVKDLYDEVYSDAANYVHIELM</sequence>
<dbReference type="RefSeq" id="WP_008086593.1">
    <property type="nucleotide sequence ID" value="NC_013926.1"/>
</dbReference>
<feature type="coiled-coil region" evidence="1">
    <location>
        <begin position="452"/>
        <end position="684"/>
    </location>
</feature>
<dbReference type="PANTHER" id="PTHR41259:SF1">
    <property type="entry name" value="DOUBLE-STRAND BREAK REPAIR RAD50 ATPASE, PUTATIVE-RELATED"/>
    <property type="match status" value="1"/>
</dbReference>
<evidence type="ECO:0008006" key="5">
    <source>
        <dbReference type="Google" id="ProtNLM"/>
    </source>
</evidence>
<dbReference type="Proteomes" id="UP000001400">
    <property type="component" value="Chromosome"/>
</dbReference>
<dbReference type="eggNOG" id="arCOG00368">
    <property type="taxonomic scope" value="Archaea"/>
</dbReference>
<dbReference type="Gene3D" id="1.10.287.1490">
    <property type="match status" value="1"/>
</dbReference>
<reference evidence="3" key="1">
    <citation type="submission" date="2010-02" db="EMBL/GenBank/DDBJ databases">
        <title>Complete sequence of Aciduliprofundum boonei T469.</title>
        <authorList>
            <consortium name="US DOE Joint Genome Institute"/>
            <person name="Lucas S."/>
            <person name="Copeland A."/>
            <person name="Lapidus A."/>
            <person name="Cheng J.-F."/>
            <person name="Bruce D."/>
            <person name="Goodwin L."/>
            <person name="Pitluck S."/>
            <person name="Saunders E."/>
            <person name="Detter J.C."/>
            <person name="Han C."/>
            <person name="Tapia R."/>
            <person name="Land M."/>
            <person name="Hauser L."/>
            <person name="Kyrpides N."/>
            <person name="Mikhailova N."/>
            <person name="Flores G."/>
            <person name="Reysenbach A.-L."/>
            <person name="Woyke T."/>
        </authorList>
    </citation>
    <scope>NUCLEOTIDE SEQUENCE</scope>
    <source>
        <strain evidence="3">T469</strain>
    </source>
</reference>
<organism evidence="3 4">
    <name type="scientific">Aciduliprofundum boonei (strain DSM 19572 / T469)</name>
    <dbReference type="NCBI Taxonomy" id="439481"/>
    <lineage>
        <taxon>Archaea</taxon>
        <taxon>Methanobacteriati</taxon>
        <taxon>Thermoplasmatota</taxon>
        <taxon>DHVE2 group</taxon>
        <taxon>Candidatus Aciduliprofundum</taxon>
    </lineage>
</organism>
<feature type="transmembrane region" description="Helical" evidence="2">
    <location>
        <begin position="402"/>
        <end position="421"/>
    </location>
</feature>
<dbReference type="OrthoDB" id="25344at2157"/>
<dbReference type="HOGENOM" id="CLU_019085_0_0_2"/>
<dbReference type="SUPFAM" id="SSF52540">
    <property type="entry name" value="P-loop containing nucleoside triphosphate hydrolases"/>
    <property type="match status" value="1"/>
</dbReference>
<evidence type="ECO:0000313" key="4">
    <source>
        <dbReference type="Proteomes" id="UP000001400"/>
    </source>
</evidence>
<name>B5IHB6_ACIB4</name>
<dbReference type="InterPro" id="IPR027417">
    <property type="entry name" value="P-loop_NTPase"/>
</dbReference>
<evidence type="ECO:0000256" key="2">
    <source>
        <dbReference type="SAM" id="Phobius"/>
    </source>
</evidence>
<dbReference type="GeneID" id="8827993"/>
<keyword evidence="2" id="KW-0472">Membrane</keyword>
<evidence type="ECO:0000256" key="1">
    <source>
        <dbReference type="SAM" id="Coils"/>
    </source>
</evidence>
<feature type="coiled-coil region" evidence="1">
    <location>
        <begin position="163"/>
        <end position="371"/>
    </location>
</feature>
<keyword evidence="2" id="KW-0812">Transmembrane</keyword>
<dbReference type="STRING" id="439481.Aboo_1036"/>
<dbReference type="AlphaFoldDB" id="B5IHB6"/>
<evidence type="ECO:0000313" key="3">
    <source>
        <dbReference type="EMBL" id="ADD08845.1"/>
    </source>
</evidence>
<keyword evidence="4" id="KW-1185">Reference proteome</keyword>
<dbReference type="KEGG" id="abi:Aboo_1036"/>
<protein>
    <recommendedName>
        <fullName evidence="5">Rad50/SbcC-type AAA domain-containing protein</fullName>
    </recommendedName>
</protein>
<keyword evidence="2" id="KW-1133">Transmembrane helix</keyword>
<dbReference type="EMBL" id="CP001941">
    <property type="protein sequence ID" value="ADD08845.1"/>
    <property type="molecule type" value="Genomic_DNA"/>
</dbReference>
<feature type="transmembrane region" description="Helical" evidence="2">
    <location>
        <begin position="377"/>
        <end position="396"/>
    </location>
</feature>
<dbReference type="Gene3D" id="3.40.50.300">
    <property type="entry name" value="P-loop containing nucleotide triphosphate hydrolases"/>
    <property type="match status" value="2"/>
</dbReference>